<dbReference type="GeneID" id="20803152"/>
<dbReference type="VEuPathDB" id="FungiDB:H257_01156"/>
<dbReference type="EMBL" id="KI913115">
    <property type="protein sequence ID" value="ETV87657.1"/>
    <property type="molecule type" value="Genomic_DNA"/>
</dbReference>
<accession>W4H6Z7</accession>
<reference evidence="2" key="1">
    <citation type="submission" date="2013-12" db="EMBL/GenBank/DDBJ databases">
        <title>The Genome Sequence of Aphanomyces astaci APO3.</title>
        <authorList>
            <consortium name="The Broad Institute Genomics Platform"/>
            <person name="Russ C."/>
            <person name="Tyler B."/>
            <person name="van West P."/>
            <person name="Dieguez-Uribeondo J."/>
            <person name="Young S.K."/>
            <person name="Zeng Q."/>
            <person name="Gargeya S."/>
            <person name="Fitzgerald M."/>
            <person name="Abouelleil A."/>
            <person name="Alvarado L."/>
            <person name="Chapman S.B."/>
            <person name="Gainer-Dewar J."/>
            <person name="Goldberg J."/>
            <person name="Griggs A."/>
            <person name="Gujja S."/>
            <person name="Hansen M."/>
            <person name="Howarth C."/>
            <person name="Imamovic A."/>
            <person name="Ireland A."/>
            <person name="Larimer J."/>
            <person name="McCowan C."/>
            <person name="Murphy C."/>
            <person name="Pearson M."/>
            <person name="Poon T.W."/>
            <person name="Priest M."/>
            <person name="Roberts A."/>
            <person name="Saif S."/>
            <person name="Shea T."/>
            <person name="Sykes S."/>
            <person name="Wortman J."/>
            <person name="Nusbaum C."/>
            <person name="Birren B."/>
        </authorList>
    </citation>
    <scope>NUCLEOTIDE SEQUENCE [LARGE SCALE GENOMIC DNA]</scope>
    <source>
        <strain evidence="2">APO3</strain>
    </source>
</reference>
<dbReference type="AlphaFoldDB" id="W4H6Z7"/>
<proteinExistence type="predicted"/>
<evidence type="ECO:0000313" key="2">
    <source>
        <dbReference type="EMBL" id="ETV87657.1"/>
    </source>
</evidence>
<feature type="compositionally biased region" description="Polar residues" evidence="1">
    <location>
        <begin position="240"/>
        <end position="249"/>
    </location>
</feature>
<feature type="region of interest" description="Disordered" evidence="1">
    <location>
        <begin position="230"/>
        <end position="249"/>
    </location>
</feature>
<name>W4H6Z7_APHAT</name>
<sequence length="283" mass="31057">MQELHHVQMSILSRKVHGVDRGAFGPVVVQEGDDVQMAMFRRTVQRHVGAPAGAVGVEKCHHFQMSSTGRGIHGMGAAGVLMTYQELNHGKVAVLGGGVDGGVSCRWRKMLGVEMEELDNVQVTESGGTGEGLGGHKGVAADAALDHVQIAFEDGHMQHEPMVRHGGKEQILRDMHLVVEETSVAHGRGDVVSEVGVGLHERLPFGISRLQVHKQTALVLLDRRHKGRIEEHGRKRRVSPEQTSSSDTSLSPNLVAWWWAGGQCRRRDCRLVWLWLKLCLLGK</sequence>
<organism evidence="2">
    <name type="scientific">Aphanomyces astaci</name>
    <name type="common">Crayfish plague agent</name>
    <dbReference type="NCBI Taxonomy" id="112090"/>
    <lineage>
        <taxon>Eukaryota</taxon>
        <taxon>Sar</taxon>
        <taxon>Stramenopiles</taxon>
        <taxon>Oomycota</taxon>
        <taxon>Saprolegniomycetes</taxon>
        <taxon>Saprolegniales</taxon>
        <taxon>Verrucalvaceae</taxon>
        <taxon>Aphanomyces</taxon>
    </lineage>
</organism>
<dbReference type="RefSeq" id="XP_009822520.1">
    <property type="nucleotide sequence ID" value="XM_009824218.1"/>
</dbReference>
<evidence type="ECO:0000256" key="1">
    <source>
        <dbReference type="SAM" id="MobiDB-lite"/>
    </source>
</evidence>
<protein>
    <submittedName>
        <fullName evidence="2">Uncharacterized protein</fullName>
    </submittedName>
</protein>
<gene>
    <name evidence="2" type="ORF">H257_01156</name>
</gene>